<dbReference type="GO" id="GO:0005737">
    <property type="term" value="C:cytoplasm"/>
    <property type="evidence" value="ECO:0007669"/>
    <property type="project" value="TreeGrafter"/>
</dbReference>
<reference evidence="5" key="1">
    <citation type="submission" date="2020-08" db="EMBL/GenBank/DDBJ databases">
        <title>Genome public.</title>
        <authorList>
            <person name="Liu C."/>
            <person name="Sun Q."/>
        </authorList>
    </citation>
    <scope>NUCLEOTIDE SEQUENCE</scope>
    <source>
        <strain evidence="5">NSJ-68</strain>
    </source>
</reference>
<dbReference type="PROSITE" id="PS00175">
    <property type="entry name" value="PG_MUTASE"/>
    <property type="match status" value="1"/>
</dbReference>
<comment type="caution">
    <text evidence="5">The sequence shown here is derived from an EMBL/GenBank/DDBJ whole genome shotgun (WGS) entry which is preliminary data.</text>
</comment>
<dbReference type="PANTHER" id="PTHR48100">
    <property type="entry name" value="BROAD-SPECIFICITY PHOSPHATASE YOR283W-RELATED"/>
    <property type="match status" value="1"/>
</dbReference>
<dbReference type="SUPFAM" id="SSF53254">
    <property type="entry name" value="Phosphoglycerate mutase-like"/>
    <property type="match status" value="1"/>
</dbReference>
<sequence>MRIYLIRHGETEWNTRHLLQGATDIPLNQNGVEVARITAEALKDVPFDVVFTSPLKRAYETAEIMRRDRDIPLIPDERLKEICFGVYEGLCCGKDGWNIPDPAFQNFFTDPAHYMPPEGGETIAELCVRATDFLTELIDDPEYRDKTVLVSGHGALVKGLLSSLLITDQADFWRGGVHKNCAVSIIDVEKGKARVTQENVIYYDKARSTNYLE</sequence>
<dbReference type="Gene3D" id="3.40.50.1240">
    <property type="entry name" value="Phosphoglycerate mutase-like"/>
    <property type="match status" value="1"/>
</dbReference>
<dbReference type="InterPro" id="IPR013078">
    <property type="entry name" value="His_Pase_superF_clade-1"/>
</dbReference>
<name>A0A923LBY2_9FIRM</name>
<keyword evidence="2" id="KW-0413">Isomerase</keyword>
<dbReference type="Pfam" id="PF00300">
    <property type="entry name" value="His_Phos_1"/>
    <property type="match status" value="1"/>
</dbReference>
<feature type="binding site" evidence="4">
    <location>
        <begin position="7"/>
        <end position="14"/>
    </location>
    <ligand>
        <name>substrate</name>
    </ligand>
</feature>
<feature type="active site" description="Tele-phosphohistidine intermediate" evidence="3">
    <location>
        <position position="8"/>
    </location>
</feature>
<dbReference type="AlphaFoldDB" id="A0A923LBY2"/>
<evidence type="ECO:0000313" key="5">
    <source>
        <dbReference type="EMBL" id="MBC5659775.1"/>
    </source>
</evidence>
<evidence type="ECO:0000256" key="3">
    <source>
        <dbReference type="PIRSR" id="PIRSR613078-1"/>
    </source>
</evidence>
<proteinExistence type="predicted"/>
<evidence type="ECO:0000256" key="2">
    <source>
        <dbReference type="ARBA" id="ARBA00023235"/>
    </source>
</evidence>
<keyword evidence="1" id="KW-0324">Glycolysis</keyword>
<dbReference type="EMBL" id="JACOOR010000004">
    <property type="protein sequence ID" value="MBC5659775.1"/>
    <property type="molecule type" value="Genomic_DNA"/>
</dbReference>
<dbReference type="PANTHER" id="PTHR48100:SF1">
    <property type="entry name" value="HISTIDINE PHOSPHATASE FAMILY PROTEIN-RELATED"/>
    <property type="match status" value="1"/>
</dbReference>
<protein>
    <submittedName>
        <fullName evidence="5">Histidine phosphatase family protein</fullName>
    </submittedName>
</protein>
<dbReference type="InterPro" id="IPR001345">
    <property type="entry name" value="PG/BPGM_mutase_AS"/>
</dbReference>
<dbReference type="CDD" id="cd07067">
    <property type="entry name" value="HP_PGM_like"/>
    <property type="match status" value="1"/>
</dbReference>
<dbReference type="Proteomes" id="UP000649345">
    <property type="component" value="Unassembled WGS sequence"/>
</dbReference>
<dbReference type="GO" id="GO:0016791">
    <property type="term" value="F:phosphatase activity"/>
    <property type="evidence" value="ECO:0007669"/>
    <property type="project" value="TreeGrafter"/>
</dbReference>
<keyword evidence="6" id="KW-1185">Reference proteome</keyword>
<evidence type="ECO:0000256" key="1">
    <source>
        <dbReference type="ARBA" id="ARBA00023152"/>
    </source>
</evidence>
<dbReference type="InterPro" id="IPR029033">
    <property type="entry name" value="His_PPase_superfam"/>
</dbReference>
<evidence type="ECO:0000256" key="4">
    <source>
        <dbReference type="PIRSR" id="PIRSR613078-2"/>
    </source>
</evidence>
<evidence type="ECO:0000313" key="6">
    <source>
        <dbReference type="Proteomes" id="UP000649345"/>
    </source>
</evidence>
<feature type="binding site" evidence="4">
    <location>
        <position position="57"/>
    </location>
    <ligand>
        <name>substrate</name>
    </ligand>
</feature>
<organism evidence="5 6">
    <name type="scientific">Anaerosacchariphilus hominis</name>
    <dbReference type="NCBI Taxonomy" id="2763017"/>
    <lineage>
        <taxon>Bacteria</taxon>
        <taxon>Bacillati</taxon>
        <taxon>Bacillota</taxon>
        <taxon>Clostridia</taxon>
        <taxon>Lachnospirales</taxon>
        <taxon>Lachnospiraceae</taxon>
        <taxon>Anaerosacchariphilus</taxon>
    </lineage>
</organism>
<dbReference type="SMART" id="SM00855">
    <property type="entry name" value="PGAM"/>
    <property type="match status" value="1"/>
</dbReference>
<dbReference type="RefSeq" id="WP_186872079.1">
    <property type="nucleotide sequence ID" value="NZ_JACOOR010000004.1"/>
</dbReference>
<gene>
    <name evidence="5" type="ORF">H8S44_08330</name>
</gene>
<accession>A0A923LBY2</accession>
<dbReference type="InterPro" id="IPR050275">
    <property type="entry name" value="PGM_Phosphatase"/>
</dbReference>
<feature type="active site" description="Proton donor/acceptor" evidence="3">
    <location>
        <position position="81"/>
    </location>
</feature>